<accession>A0ABQ7QE64</accession>
<evidence type="ECO:0000256" key="7">
    <source>
        <dbReference type="ARBA" id="ARBA00023160"/>
    </source>
</evidence>
<keyword evidence="7" id="KW-0275">Fatty acid biosynthesis</keyword>
<evidence type="ECO:0000256" key="3">
    <source>
        <dbReference type="ARBA" id="ARBA00022832"/>
    </source>
</evidence>
<feature type="domain" description="Beta-ketoacyl synthase-like N-terminal" evidence="10">
    <location>
        <begin position="27"/>
        <end position="119"/>
    </location>
</feature>
<dbReference type="InterPro" id="IPR016039">
    <property type="entry name" value="Thiolase-like"/>
</dbReference>
<dbReference type="PANTHER" id="PTHR43775">
    <property type="entry name" value="FATTY ACID SYNTHASE"/>
    <property type="match status" value="1"/>
</dbReference>
<sequence length="120" mass="13444">MAPIPQEHPGQPGQGQGGQGGRPLDPEDIVITGMSGLYPTCNNVKEFSEKLYNMENLVTSDKARWKYNHPELTEHCGNVPGLDKFDAQFFMVHYRLSNSMDAMSRKLLEHSYQAVFDAGE</sequence>
<comment type="caution">
    <text evidence="11">The sequence shown here is derived from an EMBL/GenBank/DDBJ whole genome shotgun (WGS) entry which is preliminary data.</text>
</comment>
<keyword evidence="12" id="KW-1185">Reference proteome</keyword>
<evidence type="ECO:0000256" key="4">
    <source>
        <dbReference type="ARBA" id="ARBA00022857"/>
    </source>
</evidence>
<dbReference type="PANTHER" id="PTHR43775:SF7">
    <property type="entry name" value="FATTY ACID SYNTHASE"/>
    <property type="match status" value="1"/>
</dbReference>
<reference evidence="11 12" key="1">
    <citation type="submission" date="2021-06" db="EMBL/GenBank/DDBJ databases">
        <title>A haploid diamondback moth (Plutella xylostella L.) genome assembly resolves 31 chromosomes and identifies a diamide resistance mutation.</title>
        <authorList>
            <person name="Ward C.M."/>
            <person name="Perry K.D."/>
            <person name="Baker G."/>
            <person name="Powis K."/>
            <person name="Heckel D.G."/>
            <person name="Baxter S.W."/>
        </authorList>
    </citation>
    <scope>NUCLEOTIDE SEQUENCE [LARGE SCALE GENOMIC DNA]</scope>
    <source>
        <strain evidence="11 12">LV</strain>
        <tissue evidence="11">Single pupa</tissue>
    </source>
</reference>
<keyword evidence="2" id="KW-0444">Lipid biosynthesis</keyword>
<keyword evidence="3" id="KW-0276">Fatty acid metabolism</keyword>
<evidence type="ECO:0000256" key="9">
    <source>
        <dbReference type="SAM" id="MobiDB-lite"/>
    </source>
</evidence>
<evidence type="ECO:0000256" key="6">
    <source>
        <dbReference type="ARBA" id="ARBA00023098"/>
    </source>
</evidence>
<evidence type="ECO:0000256" key="5">
    <source>
        <dbReference type="ARBA" id="ARBA00023002"/>
    </source>
</evidence>
<evidence type="ECO:0000313" key="11">
    <source>
        <dbReference type="EMBL" id="KAG7303511.1"/>
    </source>
</evidence>
<dbReference type="Proteomes" id="UP000823941">
    <property type="component" value="Chromosome 16"/>
</dbReference>
<keyword evidence="4" id="KW-0521">NADP</keyword>
<organism evidence="11 12">
    <name type="scientific">Plutella xylostella</name>
    <name type="common">Diamondback moth</name>
    <name type="synonym">Plutella maculipennis</name>
    <dbReference type="NCBI Taxonomy" id="51655"/>
    <lineage>
        <taxon>Eukaryota</taxon>
        <taxon>Metazoa</taxon>
        <taxon>Ecdysozoa</taxon>
        <taxon>Arthropoda</taxon>
        <taxon>Hexapoda</taxon>
        <taxon>Insecta</taxon>
        <taxon>Pterygota</taxon>
        <taxon>Neoptera</taxon>
        <taxon>Endopterygota</taxon>
        <taxon>Lepidoptera</taxon>
        <taxon>Glossata</taxon>
        <taxon>Ditrysia</taxon>
        <taxon>Yponomeutoidea</taxon>
        <taxon>Plutellidae</taxon>
        <taxon>Plutella</taxon>
    </lineage>
</organism>
<gene>
    <name evidence="11" type="ORF">JYU34_012036</name>
</gene>
<dbReference type="InterPro" id="IPR050091">
    <property type="entry name" value="PKS_NRPS_Biosynth_Enz"/>
</dbReference>
<proteinExistence type="predicted"/>
<keyword evidence="8" id="KW-0511">Multifunctional enzyme</keyword>
<feature type="compositionally biased region" description="Gly residues" evidence="9">
    <location>
        <begin position="12"/>
        <end position="21"/>
    </location>
</feature>
<dbReference type="Pfam" id="PF00109">
    <property type="entry name" value="ketoacyl-synt"/>
    <property type="match status" value="1"/>
</dbReference>
<dbReference type="EMBL" id="JAHIBW010000016">
    <property type="protein sequence ID" value="KAG7303511.1"/>
    <property type="molecule type" value="Genomic_DNA"/>
</dbReference>
<feature type="region of interest" description="Disordered" evidence="9">
    <location>
        <begin position="1"/>
        <end position="28"/>
    </location>
</feature>
<evidence type="ECO:0000259" key="10">
    <source>
        <dbReference type="Pfam" id="PF00109"/>
    </source>
</evidence>
<keyword evidence="5" id="KW-0560">Oxidoreductase</keyword>
<dbReference type="SUPFAM" id="SSF53901">
    <property type="entry name" value="Thiolase-like"/>
    <property type="match status" value="1"/>
</dbReference>
<evidence type="ECO:0000256" key="8">
    <source>
        <dbReference type="ARBA" id="ARBA00023268"/>
    </source>
</evidence>
<keyword evidence="1" id="KW-0596">Phosphopantetheine</keyword>
<protein>
    <recommendedName>
        <fullName evidence="10">Beta-ketoacyl synthase-like N-terminal domain-containing protein</fullName>
    </recommendedName>
</protein>
<keyword evidence="6" id="KW-0443">Lipid metabolism</keyword>
<dbReference type="InterPro" id="IPR014030">
    <property type="entry name" value="Ketoacyl_synth_N"/>
</dbReference>
<evidence type="ECO:0000256" key="1">
    <source>
        <dbReference type="ARBA" id="ARBA00022450"/>
    </source>
</evidence>
<evidence type="ECO:0000256" key="2">
    <source>
        <dbReference type="ARBA" id="ARBA00022516"/>
    </source>
</evidence>
<name>A0ABQ7QE64_PLUXY</name>
<dbReference type="Gene3D" id="3.40.47.10">
    <property type="match status" value="1"/>
</dbReference>
<evidence type="ECO:0000313" key="12">
    <source>
        <dbReference type="Proteomes" id="UP000823941"/>
    </source>
</evidence>